<keyword evidence="5" id="KW-0552">Olfaction</keyword>
<keyword evidence="10" id="KW-0807">Transducer</keyword>
<evidence type="ECO:0000256" key="11">
    <source>
        <dbReference type="SAM" id="Phobius"/>
    </source>
</evidence>
<comment type="subcellular location">
    <subcellularLocation>
        <location evidence="2">Cell membrane</location>
        <topology evidence="2">Multi-pass membrane protein</topology>
    </subcellularLocation>
</comment>
<evidence type="ECO:0000256" key="10">
    <source>
        <dbReference type="ARBA" id="ARBA00023224"/>
    </source>
</evidence>
<dbReference type="InParanoid" id="G1Q1W3"/>
<evidence type="ECO:0000256" key="3">
    <source>
        <dbReference type="ARBA" id="ARBA00022475"/>
    </source>
</evidence>
<dbReference type="GeneTree" id="ENSGT00940000163100"/>
<evidence type="ECO:0000313" key="13">
    <source>
        <dbReference type="Ensembl" id="ENSMLUP00000017696.1"/>
    </source>
</evidence>
<evidence type="ECO:0000256" key="5">
    <source>
        <dbReference type="ARBA" id="ARBA00022725"/>
    </source>
</evidence>
<keyword evidence="6 11" id="KW-1133">Transmembrane helix</keyword>
<reference evidence="13 14" key="1">
    <citation type="journal article" date="2011" name="Nature">
        <title>A high-resolution map of human evolutionary constraint using 29 mammals.</title>
        <authorList>
            <person name="Lindblad-Toh K."/>
            <person name="Garber M."/>
            <person name="Zuk O."/>
            <person name="Lin M.F."/>
            <person name="Parker B.J."/>
            <person name="Washietl S."/>
            <person name="Kheradpour P."/>
            <person name="Ernst J."/>
            <person name="Jordan G."/>
            <person name="Mauceli E."/>
            <person name="Ward L.D."/>
            <person name="Lowe C.B."/>
            <person name="Holloway A.K."/>
            <person name="Clamp M."/>
            <person name="Gnerre S."/>
            <person name="Alfoldi J."/>
            <person name="Beal K."/>
            <person name="Chang J."/>
            <person name="Clawson H."/>
            <person name="Cuff J."/>
            <person name="Di Palma F."/>
            <person name="Fitzgerald S."/>
            <person name="Flicek P."/>
            <person name="Guttman M."/>
            <person name="Hubisz M.J."/>
            <person name="Jaffe D.B."/>
            <person name="Jungreis I."/>
            <person name="Kent W.J."/>
            <person name="Kostka D."/>
            <person name="Lara M."/>
            <person name="Martins A.L."/>
            <person name="Massingham T."/>
            <person name="Moltke I."/>
            <person name="Raney B.J."/>
            <person name="Rasmussen M.D."/>
            <person name="Robinson J."/>
            <person name="Stark A."/>
            <person name="Vilella A.J."/>
            <person name="Wen J."/>
            <person name="Xie X."/>
            <person name="Zody M.C."/>
            <person name="Baldwin J."/>
            <person name="Bloom T."/>
            <person name="Chin C.W."/>
            <person name="Heiman D."/>
            <person name="Nicol R."/>
            <person name="Nusbaum C."/>
            <person name="Young S."/>
            <person name="Wilkinson J."/>
            <person name="Worley K.C."/>
            <person name="Kovar C.L."/>
            <person name="Muzny D.M."/>
            <person name="Gibbs R.A."/>
            <person name="Cree A."/>
            <person name="Dihn H.H."/>
            <person name="Fowler G."/>
            <person name="Jhangiani S."/>
            <person name="Joshi V."/>
            <person name="Lee S."/>
            <person name="Lewis L.R."/>
            <person name="Nazareth L.V."/>
            <person name="Okwuonu G."/>
            <person name="Santibanez J."/>
            <person name="Warren W.C."/>
            <person name="Mardis E.R."/>
            <person name="Weinstock G.M."/>
            <person name="Wilson R.K."/>
            <person name="Delehaunty K."/>
            <person name="Dooling D."/>
            <person name="Fronik C."/>
            <person name="Fulton L."/>
            <person name="Fulton B."/>
            <person name="Graves T."/>
            <person name="Minx P."/>
            <person name="Sodergren E."/>
            <person name="Birney E."/>
            <person name="Margulies E.H."/>
            <person name="Herrero J."/>
            <person name="Green E.D."/>
            <person name="Haussler D."/>
            <person name="Siepel A."/>
            <person name="Goldman N."/>
            <person name="Pollard K.S."/>
            <person name="Pedersen J.S."/>
            <person name="Lander E.S."/>
            <person name="Kellis M."/>
        </authorList>
    </citation>
    <scope>NUCLEOTIDE SEQUENCE [LARGE SCALE GENOMIC DNA]</scope>
</reference>
<keyword evidence="14" id="KW-1185">Reference proteome</keyword>
<evidence type="ECO:0000259" key="12">
    <source>
        <dbReference type="PROSITE" id="PS50262"/>
    </source>
</evidence>
<feature type="transmembrane region" description="Helical" evidence="11">
    <location>
        <begin position="193"/>
        <end position="217"/>
    </location>
</feature>
<feature type="transmembrane region" description="Helical" evidence="11">
    <location>
        <begin position="139"/>
        <end position="164"/>
    </location>
</feature>
<name>G1Q1W3_MYOLU</name>
<dbReference type="SUPFAM" id="SSF81321">
    <property type="entry name" value="Family A G protein-coupled receptor-like"/>
    <property type="match status" value="1"/>
</dbReference>
<dbReference type="FunFam" id="1.20.1070.10:FF:000015">
    <property type="entry name" value="Olfactory receptor"/>
    <property type="match status" value="1"/>
</dbReference>
<keyword evidence="4 11" id="KW-0812">Transmembrane</keyword>
<dbReference type="HOGENOM" id="CLU_012526_1_0_1"/>
<evidence type="ECO:0000256" key="8">
    <source>
        <dbReference type="ARBA" id="ARBA00023136"/>
    </source>
</evidence>
<keyword evidence="3" id="KW-1003">Cell membrane</keyword>
<organism evidence="13 14">
    <name type="scientific">Myotis lucifugus</name>
    <name type="common">Little brown bat</name>
    <dbReference type="NCBI Taxonomy" id="59463"/>
    <lineage>
        <taxon>Eukaryota</taxon>
        <taxon>Metazoa</taxon>
        <taxon>Chordata</taxon>
        <taxon>Craniata</taxon>
        <taxon>Vertebrata</taxon>
        <taxon>Euteleostomi</taxon>
        <taxon>Mammalia</taxon>
        <taxon>Eutheria</taxon>
        <taxon>Laurasiatheria</taxon>
        <taxon>Chiroptera</taxon>
        <taxon>Yangochiroptera</taxon>
        <taxon>Vespertilionidae</taxon>
        <taxon>Myotis</taxon>
    </lineage>
</organism>
<dbReference type="GO" id="GO:0005886">
    <property type="term" value="C:plasma membrane"/>
    <property type="evidence" value="ECO:0007669"/>
    <property type="project" value="UniProtKB-SubCell"/>
</dbReference>
<evidence type="ECO:0000256" key="7">
    <source>
        <dbReference type="ARBA" id="ARBA00023040"/>
    </source>
</evidence>
<dbReference type="Proteomes" id="UP000001074">
    <property type="component" value="Unassembled WGS sequence"/>
</dbReference>
<evidence type="ECO:0000256" key="6">
    <source>
        <dbReference type="ARBA" id="ARBA00022989"/>
    </source>
</evidence>
<dbReference type="PRINTS" id="PR00237">
    <property type="entry name" value="GPCRRHODOPSN"/>
</dbReference>
<dbReference type="GO" id="GO:0004984">
    <property type="term" value="F:olfactory receptor activity"/>
    <property type="evidence" value="ECO:0007669"/>
    <property type="project" value="InterPro"/>
</dbReference>
<evidence type="ECO:0000256" key="9">
    <source>
        <dbReference type="ARBA" id="ARBA00023170"/>
    </source>
</evidence>
<feature type="transmembrane region" description="Helical" evidence="11">
    <location>
        <begin position="102"/>
        <end position="127"/>
    </location>
</feature>
<keyword evidence="9" id="KW-0675">Receptor</keyword>
<dbReference type="InterPro" id="IPR050516">
    <property type="entry name" value="Olfactory_GPCR"/>
</dbReference>
<dbReference type="GO" id="GO:0004930">
    <property type="term" value="F:G protein-coupled receptor activity"/>
    <property type="evidence" value="ECO:0007669"/>
    <property type="project" value="UniProtKB-KW"/>
</dbReference>
<dbReference type="AlphaFoldDB" id="G1Q1W3"/>
<dbReference type="PANTHER" id="PTHR26452">
    <property type="entry name" value="OLFACTORY RECEPTOR"/>
    <property type="match status" value="1"/>
</dbReference>
<accession>G1Q1W3</accession>
<reference evidence="13" key="2">
    <citation type="submission" date="2025-08" db="UniProtKB">
        <authorList>
            <consortium name="Ensembl"/>
        </authorList>
    </citation>
    <scope>IDENTIFICATION</scope>
</reference>
<keyword evidence="7" id="KW-0297">G-protein coupled receptor</keyword>
<dbReference type="InterPro" id="IPR017452">
    <property type="entry name" value="GPCR_Rhodpsn_7TM"/>
</dbReference>
<dbReference type="STRING" id="59463.ENSMLUP00000017696"/>
<feature type="transmembrane region" description="Helical" evidence="11">
    <location>
        <begin position="27"/>
        <end position="50"/>
    </location>
</feature>
<dbReference type="InterPro" id="IPR000725">
    <property type="entry name" value="Olfact_rcpt"/>
</dbReference>
<dbReference type="Pfam" id="PF13853">
    <property type="entry name" value="7tm_4"/>
    <property type="match status" value="1"/>
</dbReference>
<sequence>MANTEENITQISEFILFGLGDLHGLQFLLFAFLVIYVVTLVGNIVILTVVSADCSLHTPLDFFLGYFSFLDMGYNTTIEPVILKTLLSAHVPISFSGCACQFYYFAALVVTECFFLVVLFYDCYISICNPLHNSSIMDYLAVVSWVAGFLAHLLLMVLIFQLTVCASNEINHFFCDWKPIMKLACTDTQVAEITFFICTFLFALNPFLLTLASYIYIISFLRFSSTTGKQRDSSNCSSYLTVVSLCYGTLSIAYGFPSGPQYEDLLKYTVLIPALKPIIYTLKNKDVKVALRKLV</sequence>
<dbReference type="InterPro" id="IPR000276">
    <property type="entry name" value="GPCR_Rhodpsn"/>
</dbReference>
<dbReference type="OMA" id="FPGCACQ"/>
<evidence type="ECO:0000256" key="4">
    <source>
        <dbReference type="ARBA" id="ARBA00022692"/>
    </source>
</evidence>
<reference evidence="13" key="3">
    <citation type="submission" date="2025-09" db="UniProtKB">
        <authorList>
            <consortium name="Ensembl"/>
        </authorList>
    </citation>
    <scope>IDENTIFICATION</scope>
</reference>
<feature type="transmembrane region" description="Helical" evidence="11">
    <location>
        <begin position="238"/>
        <end position="256"/>
    </location>
</feature>
<feature type="domain" description="G-protein coupled receptors family 1 profile" evidence="12">
    <location>
        <begin position="42"/>
        <end position="254"/>
    </location>
</feature>
<evidence type="ECO:0000313" key="14">
    <source>
        <dbReference type="Proteomes" id="UP000001074"/>
    </source>
</evidence>
<feature type="transmembrane region" description="Helical" evidence="11">
    <location>
        <begin position="62"/>
        <end position="82"/>
    </location>
</feature>
<keyword evidence="8 11" id="KW-0472">Membrane</keyword>
<dbReference type="PRINTS" id="PR00245">
    <property type="entry name" value="OLFACTORYR"/>
</dbReference>
<dbReference type="eggNOG" id="ENOG502SKM8">
    <property type="taxonomic scope" value="Eukaryota"/>
</dbReference>
<comment type="function">
    <text evidence="1">Putative odorant or sperm cell receptor.</text>
</comment>
<evidence type="ECO:0000256" key="1">
    <source>
        <dbReference type="ARBA" id="ARBA00003929"/>
    </source>
</evidence>
<dbReference type="EMBL" id="AAPE02002243">
    <property type="status" value="NOT_ANNOTATED_CDS"/>
    <property type="molecule type" value="Genomic_DNA"/>
</dbReference>
<proteinExistence type="predicted"/>
<protein>
    <recommendedName>
        <fullName evidence="12">G-protein coupled receptors family 1 profile domain-containing protein</fullName>
    </recommendedName>
</protein>
<dbReference type="Ensembl" id="ENSMLUT00000027141.1">
    <property type="protein sequence ID" value="ENSMLUP00000017696.1"/>
    <property type="gene ID" value="ENSMLUG00000029283.1"/>
</dbReference>
<dbReference type="PROSITE" id="PS50262">
    <property type="entry name" value="G_PROTEIN_RECEP_F1_2"/>
    <property type="match status" value="1"/>
</dbReference>
<dbReference type="Gene3D" id="1.20.1070.10">
    <property type="entry name" value="Rhodopsin 7-helix transmembrane proteins"/>
    <property type="match status" value="1"/>
</dbReference>
<keyword evidence="5" id="KW-0716">Sensory transduction</keyword>
<evidence type="ECO:0000256" key="2">
    <source>
        <dbReference type="ARBA" id="ARBA00004651"/>
    </source>
</evidence>